<reference evidence="2 4" key="2">
    <citation type="submission" date="2020-08" db="EMBL/GenBank/DDBJ databases">
        <title>Genomic Encyclopedia of Type Strains, Phase IV (KMG-IV): sequencing the most valuable type-strain genomes for metagenomic binning, comparative biology and taxonomic classification.</title>
        <authorList>
            <person name="Goeker M."/>
        </authorList>
    </citation>
    <scope>NUCLEOTIDE SEQUENCE [LARGE SCALE GENOMIC DNA]</scope>
    <source>
        <strain evidence="2 4">DSM 10368</strain>
    </source>
</reference>
<organism evidence="1 3">
    <name type="scientific">Aminobacter aminovorans</name>
    <name type="common">Chelatobacter heintzii</name>
    <dbReference type="NCBI Taxonomy" id="83263"/>
    <lineage>
        <taxon>Bacteria</taxon>
        <taxon>Pseudomonadati</taxon>
        <taxon>Pseudomonadota</taxon>
        <taxon>Alphaproteobacteria</taxon>
        <taxon>Hyphomicrobiales</taxon>
        <taxon>Phyllobacteriaceae</taxon>
        <taxon>Aminobacter</taxon>
    </lineage>
</organism>
<evidence type="ECO:0000313" key="2">
    <source>
        <dbReference type="EMBL" id="MBB3706273.1"/>
    </source>
</evidence>
<protein>
    <submittedName>
        <fullName evidence="1">Uncharacterized protein</fullName>
    </submittedName>
</protein>
<name>A0AAC8YRG6_AMIAI</name>
<evidence type="ECO:0000313" key="3">
    <source>
        <dbReference type="Proteomes" id="UP000075755"/>
    </source>
</evidence>
<evidence type="ECO:0000313" key="4">
    <source>
        <dbReference type="Proteomes" id="UP000577697"/>
    </source>
</evidence>
<accession>A0AAC8YRG6</accession>
<proteinExistence type="predicted"/>
<dbReference type="Proteomes" id="UP000075755">
    <property type="component" value="Chromosome"/>
</dbReference>
<dbReference type="EMBL" id="CP015005">
    <property type="protein sequence ID" value="AMS43180.1"/>
    <property type="molecule type" value="Genomic_DNA"/>
</dbReference>
<evidence type="ECO:0000313" key="1">
    <source>
        <dbReference type="EMBL" id="AMS43180.1"/>
    </source>
</evidence>
<dbReference type="Proteomes" id="UP000577697">
    <property type="component" value="Unassembled WGS sequence"/>
</dbReference>
<gene>
    <name evidence="1" type="ORF">AA2016_4264</name>
    <name evidence="2" type="ORF">FHS67_002593</name>
</gene>
<dbReference type="KEGG" id="aak:AA2016_4264"/>
<dbReference type="EMBL" id="JACICB010000008">
    <property type="protein sequence ID" value="MBB3706273.1"/>
    <property type="molecule type" value="Genomic_DNA"/>
</dbReference>
<sequence>MTADLKSSRSDNDLERRALYLRGSGGSRVEHMAPVDHLSDVPGPQWTDLFYIAVAFGAASGSSGWPATS</sequence>
<keyword evidence="4" id="KW-1185">Reference proteome</keyword>
<reference evidence="1 3" key="1">
    <citation type="submission" date="2016-03" db="EMBL/GenBank/DDBJ databases">
        <title>Complete genome of Aminobacter aminovorans KCTC 2477.</title>
        <authorList>
            <person name="Kim K.M."/>
        </authorList>
    </citation>
    <scope>NUCLEOTIDE SEQUENCE [LARGE SCALE GENOMIC DNA]</scope>
    <source>
        <strain evidence="1 3">KCTC 2477</strain>
    </source>
</reference>
<dbReference type="AlphaFoldDB" id="A0AAC8YRG6"/>